<evidence type="ECO:0000313" key="4">
    <source>
        <dbReference type="Proteomes" id="UP000007030"/>
    </source>
</evidence>
<dbReference type="EMBL" id="CP002630">
    <property type="protein sequence ID" value="AEB10989.1"/>
    <property type="molecule type" value="Genomic_DNA"/>
</dbReference>
<organism evidence="3 4">
    <name type="scientific">Marinithermus hydrothermalis (strain DSM 14884 / JCM 11576 / T1)</name>
    <dbReference type="NCBI Taxonomy" id="869210"/>
    <lineage>
        <taxon>Bacteria</taxon>
        <taxon>Thermotogati</taxon>
        <taxon>Deinococcota</taxon>
        <taxon>Deinococci</taxon>
        <taxon>Thermales</taxon>
        <taxon>Thermaceae</taxon>
        <taxon>Marinithermus</taxon>
    </lineage>
</organism>
<dbReference type="Pfam" id="PF13529">
    <property type="entry name" value="Peptidase_C39_2"/>
    <property type="match status" value="1"/>
</dbReference>
<dbReference type="RefSeq" id="WP_013703044.1">
    <property type="nucleotide sequence ID" value="NC_015387.1"/>
</dbReference>
<dbReference type="eggNOG" id="COG3271">
    <property type="taxonomic scope" value="Bacteria"/>
</dbReference>
<dbReference type="Gene3D" id="1.25.40.10">
    <property type="entry name" value="Tetratricopeptide repeat domain"/>
    <property type="match status" value="2"/>
</dbReference>
<dbReference type="KEGG" id="mhd:Marky_0228"/>
<proteinExistence type="predicted"/>
<reference evidence="3 4" key="1">
    <citation type="journal article" date="2012" name="Stand. Genomic Sci.">
        <title>Complete genome sequence of the aerobic, heterotroph Marinithermus hydrothermalis type strain (T1(T)) from a deep-sea hydrothermal vent chimney.</title>
        <authorList>
            <person name="Copeland A."/>
            <person name="Gu W."/>
            <person name="Yasawong M."/>
            <person name="Lapidus A."/>
            <person name="Lucas S."/>
            <person name="Deshpande S."/>
            <person name="Pagani I."/>
            <person name="Tapia R."/>
            <person name="Cheng J.F."/>
            <person name="Goodwin L.A."/>
            <person name="Pitluck S."/>
            <person name="Liolios K."/>
            <person name="Ivanova N."/>
            <person name="Mavromatis K."/>
            <person name="Mikhailova N."/>
            <person name="Pati A."/>
            <person name="Chen A."/>
            <person name="Palaniappan K."/>
            <person name="Land M."/>
            <person name="Pan C."/>
            <person name="Brambilla E.M."/>
            <person name="Rohde M."/>
            <person name="Tindall B.J."/>
            <person name="Sikorski J."/>
            <person name="Goker M."/>
            <person name="Detter J.C."/>
            <person name="Bristow J."/>
            <person name="Eisen J.A."/>
            <person name="Markowitz V."/>
            <person name="Hugenholtz P."/>
            <person name="Kyrpides N.C."/>
            <person name="Klenk H.P."/>
            <person name="Woyke T."/>
        </authorList>
    </citation>
    <scope>NUCLEOTIDE SEQUENCE [LARGE SCALE GENOMIC DNA]</scope>
    <source>
        <strain evidence="4">DSM 14884 / JCM 11576 / T1</strain>
    </source>
</reference>
<dbReference type="HOGENOM" id="CLU_051627_0_0_0"/>
<dbReference type="eggNOG" id="COG0457">
    <property type="taxonomic scope" value="Bacteria"/>
</dbReference>
<name>F2NNE8_MARHT</name>
<dbReference type="STRING" id="869210.Marky_0228"/>
<dbReference type="SUPFAM" id="SSF48452">
    <property type="entry name" value="TPR-like"/>
    <property type="match status" value="1"/>
</dbReference>
<evidence type="ECO:0000313" key="3">
    <source>
        <dbReference type="EMBL" id="AEB10989.1"/>
    </source>
</evidence>
<keyword evidence="4" id="KW-1185">Reference proteome</keyword>
<feature type="domain" description="Peptidase C39-like" evidence="2">
    <location>
        <begin position="73"/>
        <end position="189"/>
    </location>
</feature>
<keyword evidence="1" id="KW-0802">TPR repeat</keyword>
<feature type="repeat" description="TPR" evidence="1">
    <location>
        <begin position="327"/>
        <end position="360"/>
    </location>
</feature>
<dbReference type="InterPro" id="IPR011990">
    <property type="entry name" value="TPR-like_helical_dom_sf"/>
</dbReference>
<dbReference type="AlphaFoldDB" id="F2NNE8"/>
<sequence length="371" mass="41810">MRRAWLLLWIAGGAAGLWWAGNGTEPPTAPAPAPAQEPTPPVIRVKAEAPTPPPERAAVLEPEPLPLRVRLEGVPHEYQRLNNCGPATLGMLLSYWGLPTNQYEIAPILKPYAPDRNVSPHELAAYARAQGFQAHVGVAGTPDLLKRLLAKGYPVIAHTWFVTEDGGMGHYRLLFGYDETAGVFYAQDSFYGPNQRLEYTRFVEHWRVFNHTYLVVYPPERRAEIEAILGPYRDAAWMWRKALETAEREVAARPEDAFAWFNLGTSALALGDAERAAEAYDRARAIGLPARILWYQFGPFEAYYRVGRYTDVGNLVAEQLERVRDIEEWYYWRGKARVAVGNLTGARQDFQTALEYNPGFTAAREALERLP</sequence>
<dbReference type="PROSITE" id="PS50005">
    <property type="entry name" value="TPR"/>
    <property type="match status" value="1"/>
</dbReference>
<evidence type="ECO:0000259" key="2">
    <source>
        <dbReference type="Pfam" id="PF13529"/>
    </source>
</evidence>
<dbReference type="InterPro" id="IPR039564">
    <property type="entry name" value="Peptidase_C39-like"/>
</dbReference>
<protein>
    <submittedName>
        <fullName evidence="3">Tetratricopeptide TPR_1 repeat-containing protein</fullName>
    </submittedName>
</protein>
<accession>F2NNE8</accession>
<dbReference type="InterPro" id="IPR019734">
    <property type="entry name" value="TPR_rpt"/>
</dbReference>
<gene>
    <name evidence="3" type="ordered locus">Marky_0228</name>
</gene>
<evidence type="ECO:0000256" key="1">
    <source>
        <dbReference type="PROSITE-ProRule" id="PRU00339"/>
    </source>
</evidence>
<dbReference type="Proteomes" id="UP000007030">
    <property type="component" value="Chromosome"/>
</dbReference>
<dbReference type="Gene3D" id="3.90.70.10">
    <property type="entry name" value="Cysteine proteinases"/>
    <property type="match status" value="1"/>
</dbReference>